<comment type="caution">
    <text evidence="3">The sequence shown here is derived from an EMBL/GenBank/DDBJ whole genome shotgun (WGS) entry which is preliminary data.</text>
</comment>
<dbReference type="NCBIfam" id="NF033559">
    <property type="entry name" value="transpos_IS1634"/>
    <property type="match status" value="1"/>
</dbReference>
<dbReference type="GO" id="GO:0004803">
    <property type="term" value="F:transposase activity"/>
    <property type="evidence" value="ECO:0007669"/>
    <property type="project" value="InterPro"/>
</dbReference>
<dbReference type="InterPro" id="IPR012337">
    <property type="entry name" value="RNaseH-like_sf"/>
</dbReference>
<reference evidence="3 4" key="1">
    <citation type="journal article" date="2019" name="Nat. Med.">
        <title>A library of human gut bacterial isolates paired with longitudinal multiomics data enables mechanistic microbiome research.</title>
        <authorList>
            <person name="Poyet M."/>
            <person name="Groussin M."/>
            <person name="Gibbons S.M."/>
            <person name="Avila-Pacheco J."/>
            <person name="Jiang X."/>
            <person name="Kearney S.M."/>
            <person name="Perrotta A.R."/>
            <person name="Berdy B."/>
            <person name="Zhao S."/>
            <person name="Lieberman T.D."/>
            <person name="Swanson P.K."/>
            <person name="Smith M."/>
            <person name="Roesemann S."/>
            <person name="Alexander J.E."/>
            <person name="Rich S.A."/>
            <person name="Livny J."/>
            <person name="Vlamakis H."/>
            <person name="Clish C."/>
            <person name="Bullock K."/>
            <person name="Deik A."/>
            <person name="Scott J."/>
            <person name="Pierce K.A."/>
            <person name="Xavier R.J."/>
            <person name="Alm E.J."/>
        </authorList>
    </citation>
    <scope>NUCLEOTIDE SEQUENCE [LARGE SCALE GENOMIC DNA]</scope>
    <source>
        <strain evidence="3 4">BIOML-A2</strain>
    </source>
</reference>
<name>A0A6A1X2R9_BACOV</name>
<dbReference type="InterPro" id="IPR047654">
    <property type="entry name" value="IS1634_transpos"/>
</dbReference>
<feature type="domain" description="Transposase IS4-like" evidence="2">
    <location>
        <begin position="35"/>
        <end position="337"/>
    </location>
</feature>
<dbReference type="AlphaFoldDB" id="A0A6A1X2R9"/>
<evidence type="ECO:0000313" key="4">
    <source>
        <dbReference type="Proteomes" id="UP000375690"/>
    </source>
</evidence>
<accession>A0A6A1X2R9</accession>
<dbReference type="Pfam" id="PF01609">
    <property type="entry name" value="DDE_Tnp_1"/>
    <property type="match status" value="1"/>
</dbReference>
<dbReference type="PANTHER" id="PTHR34614:SF2">
    <property type="entry name" value="TRANSPOSASE IS4-LIKE DOMAIN-CONTAINING PROTEIN"/>
    <property type="match status" value="1"/>
</dbReference>
<dbReference type="Proteomes" id="UP000375690">
    <property type="component" value="Unassembled WGS sequence"/>
</dbReference>
<evidence type="ECO:0000256" key="1">
    <source>
        <dbReference type="SAM" id="MobiDB-lite"/>
    </source>
</evidence>
<feature type="compositionally biased region" description="Acidic residues" evidence="1">
    <location>
        <begin position="410"/>
        <end position="426"/>
    </location>
</feature>
<dbReference type="GO" id="GO:0006313">
    <property type="term" value="P:DNA transposition"/>
    <property type="evidence" value="ECO:0007669"/>
    <property type="project" value="InterPro"/>
</dbReference>
<dbReference type="GO" id="GO:0003677">
    <property type="term" value="F:DNA binding"/>
    <property type="evidence" value="ECO:0007669"/>
    <property type="project" value="InterPro"/>
</dbReference>
<protein>
    <submittedName>
        <fullName evidence="3">IS1634 family transposase</fullName>
    </submittedName>
</protein>
<feature type="region of interest" description="Disordered" evidence="1">
    <location>
        <begin position="406"/>
        <end position="426"/>
    </location>
</feature>
<gene>
    <name evidence="3" type="ORF">F3B53_26365</name>
</gene>
<dbReference type="PANTHER" id="PTHR34614">
    <property type="match status" value="1"/>
</dbReference>
<organism evidence="3 4">
    <name type="scientific">Bacteroides ovatus</name>
    <dbReference type="NCBI Taxonomy" id="28116"/>
    <lineage>
        <taxon>Bacteria</taxon>
        <taxon>Pseudomonadati</taxon>
        <taxon>Bacteroidota</taxon>
        <taxon>Bacteroidia</taxon>
        <taxon>Bacteroidales</taxon>
        <taxon>Bacteroidaceae</taxon>
        <taxon>Bacteroides</taxon>
    </lineage>
</organism>
<dbReference type="EMBL" id="VWFC01000083">
    <property type="protein sequence ID" value="KAB1317505.1"/>
    <property type="molecule type" value="Genomic_DNA"/>
</dbReference>
<sequence length="426" mass="49275">MGRIFRKIKKQQIEKYFSALQEGLIEQKREVGDGDKLTLALDSTSISSYANKLPNVERGRNKDEDNLPQINLLMLVESKSGLPIFYRTYDGNVPDVQTVRRVIADNSRLGIQNVVLVSDRGYSGTKNINDCLRNKVGFLFNMKCGISGSLTQELIDEERLNLQDLNRRDWYTQVFQVTKKINWIYEPSPVKNQKSTKKTQESEELYWHIYFDRQIAENARQGLLERIDRVREKLANGKALDENAQTLLEEVFEKHEQDDAVSYSIDNKKVDQKLRYKGYRVLVSDEISDAGKAWCAYQERWIVEDTFKTLKSRLGCSRNRVSDNESLTGKTFVQFLATSIAMIVRTRLRKYSEECKKNTALPMVYDGDCRVLDSLNNVMQTKFCGGYYFGEIAGKRRKLFEALGVPVPDAEPEKEQDYDDEEETEF</sequence>
<dbReference type="InterPro" id="IPR002559">
    <property type="entry name" value="Transposase_11"/>
</dbReference>
<evidence type="ECO:0000259" key="2">
    <source>
        <dbReference type="Pfam" id="PF01609"/>
    </source>
</evidence>
<dbReference type="SUPFAM" id="SSF53098">
    <property type="entry name" value="Ribonuclease H-like"/>
    <property type="match status" value="1"/>
</dbReference>
<proteinExistence type="predicted"/>
<evidence type="ECO:0000313" key="3">
    <source>
        <dbReference type="EMBL" id="KAB1317505.1"/>
    </source>
</evidence>